<evidence type="ECO:0000256" key="3">
    <source>
        <dbReference type="ARBA" id="ARBA00023163"/>
    </source>
</evidence>
<dbReference type="AlphaFoldDB" id="D8JT17"/>
<evidence type="ECO:0000259" key="5">
    <source>
        <dbReference type="PROSITE" id="PS50987"/>
    </source>
</evidence>
<keyword evidence="3" id="KW-0804">Transcription</keyword>
<dbReference type="RefSeq" id="WP_013214719.1">
    <property type="nucleotide sequence ID" value="NC_014313.1"/>
</dbReference>
<dbReference type="PANTHER" id="PTHR43132">
    <property type="entry name" value="ARSENICAL RESISTANCE OPERON REPRESSOR ARSR-RELATED"/>
    <property type="match status" value="1"/>
</dbReference>
<dbReference type="GO" id="GO:0003677">
    <property type="term" value="F:DNA binding"/>
    <property type="evidence" value="ECO:0007669"/>
    <property type="project" value="UniProtKB-KW"/>
</dbReference>
<proteinExistence type="predicted"/>
<dbReference type="CDD" id="cd00090">
    <property type="entry name" value="HTH_ARSR"/>
    <property type="match status" value="1"/>
</dbReference>
<dbReference type="PRINTS" id="PR00778">
    <property type="entry name" value="HTHARSR"/>
</dbReference>
<dbReference type="KEGG" id="hdn:Hden_0682"/>
<evidence type="ECO:0000313" key="6">
    <source>
        <dbReference type="EMBL" id="ADJ22502.1"/>
    </source>
</evidence>
<dbReference type="Pfam" id="PF01022">
    <property type="entry name" value="HTH_5"/>
    <property type="match status" value="1"/>
</dbReference>
<protein>
    <submittedName>
        <fullName evidence="6">Transcriptional regulator, ArsR family</fullName>
    </submittedName>
</protein>
<dbReference type="GO" id="GO:0003700">
    <property type="term" value="F:DNA-binding transcription factor activity"/>
    <property type="evidence" value="ECO:0007669"/>
    <property type="project" value="InterPro"/>
</dbReference>
<accession>D8JT17</accession>
<dbReference type="InterPro" id="IPR036390">
    <property type="entry name" value="WH_DNA-bd_sf"/>
</dbReference>
<dbReference type="STRING" id="582899.Hden_0682"/>
<sequence>MAVVKPRTNRPAVRKARTRQPALHSTDASIEQATALLRALGSPHRLAILCLLLEGERTVSEICDKIGARQSLVSQHLTRLRLDGLVKSDRNGYFVSYSLTSAPAQEIIATLHKYYCATSAGKRSN</sequence>
<dbReference type="Proteomes" id="UP000002033">
    <property type="component" value="Chromosome"/>
</dbReference>
<feature type="domain" description="HTH arsR-type" evidence="5">
    <location>
        <begin position="25"/>
        <end position="119"/>
    </location>
</feature>
<keyword evidence="2" id="KW-0238">DNA-binding</keyword>
<dbReference type="NCBIfam" id="NF033788">
    <property type="entry name" value="HTH_metalloreg"/>
    <property type="match status" value="1"/>
</dbReference>
<evidence type="ECO:0000256" key="4">
    <source>
        <dbReference type="SAM" id="MobiDB-lite"/>
    </source>
</evidence>
<evidence type="ECO:0000256" key="2">
    <source>
        <dbReference type="ARBA" id="ARBA00023125"/>
    </source>
</evidence>
<dbReference type="OrthoDB" id="194599at2"/>
<evidence type="ECO:0000256" key="1">
    <source>
        <dbReference type="ARBA" id="ARBA00023015"/>
    </source>
</evidence>
<dbReference type="InterPro" id="IPR051011">
    <property type="entry name" value="Metal_resp_trans_reg"/>
</dbReference>
<dbReference type="SMR" id="D8JT17"/>
<gene>
    <name evidence="6" type="ordered locus">Hden_0682</name>
</gene>
<dbReference type="PROSITE" id="PS50987">
    <property type="entry name" value="HTH_ARSR_2"/>
    <property type="match status" value="1"/>
</dbReference>
<dbReference type="InterPro" id="IPR036388">
    <property type="entry name" value="WH-like_DNA-bd_sf"/>
</dbReference>
<dbReference type="InterPro" id="IPR001845">
    <property type="entry name" value="HTH_ArsR_DNA-bd_dom"/>
</dbReference>
<dbReference type="Gene3D" id="1.10.10.10">
    <property type="entry name" value="Winged helix-like DNA-binding domain superfamily/Winged helix DNA-binding domain"/>
    <property type="match status" value="1"/>
</dbReference>
<dbReference type="eggNOG" id="COG0640">
    <property type="taxonomic scope" value="Bacteria"/>
</dbReference>
<dbReference type="SUPFAM" id="SSF46785">
    <property type="entry name" value="Winged helix' DNA-binding domain"/>
    <property type="match status" value="1"/>
</dbReference>
<reference evidence="7" key="1">
    <citation type="journal article" date="2011" name="J. Bacteriol.">
        <title>Genome sequences of eight morphologically diverse alphaproteobacteria.</title>
        <authorList>
            <consortium name="US DOE Joint Genome Institute"/>
            <person name="Brown P.J."/>
            <person name="Kysela D.T."/>
            <person name="Buechlein A."/>
            <person name="Hemmerich C."/>
            <person name="Brun Y.V."/>
        </authorList>
    </citation>
    <scope>NUCLEOTIDE SEQUENCE [LARGE SCALE GENOMIC DNA]</scope>
    <source>
        <strain evidence="7">ATCC 51888 / DSM 1869 / NCIB 11706 / TK 0415</strain>
    </source>
</reference>
<dbReference type="PANTHER" id="PTHR43132:SF2">
    <property type="entry name" value="ARSENICAL RESISTANCE OPERON REPRESSOR ARSR-RELATED"/>
    <property type="match status" value="1"/>
</dbReference>
<name>D8JT17_HYPDA</name>
<dbReference type="InterPro" id="IPR011991">
    <property type="entry name" value="ArsR-like_HTH"/>
</dbReference>
<keyword evidence="1" id="KW-0805">Transcription regulation</keyword>
<keyword evidence="7" id="KW-1185">Reference proteome</keyword>
<dbReference type="HOGENOM" id="CLU_097806_7_2_5"/>
<feature type="region of interest" description="Disordered" evidence="4">
    <location>
        <begin position="1"/>
        <end position="24"/>
    </location>
</feature>
<organism evidence="6 7">
    <name type="scientific">Hyphomicrobium denitrificans (strain ATCC 51888 / DSM 1869 / NCIMB 11706 / TK 0415)</name>
    <dbReference type="NCBI Taxonomy" id="582899"/>
    <lineage>
        <taxon>Bacteria</taxon>
        <taxon>Pseudomonadati</taxon>
        <taxon>Pseudomonadota</taxon>
        <taxon>Alphaproteobacteria</taxon>
        <taxon>Hyphomicrobiales</taxon>
        <taxon>Hyphomicrobiaceae</taxon>
        <taxon>Hyphomicrobium</taxon>
    </lineage>
</organism>
<dbReference type="SMART" id="SM00418">
    <property type="entry name" value="HTH_ARSR"/>
    <property type="match status" value="1"/>
</dbReference>
<dbReference type="EMBL" id="CP002083">
    <property type="protein sequence ID" value="ADJ22502.1"/>
    <property type="molecule type" value="Genomic_DNA"/>
</dbReference>
<evidence type="ECO:0000313" key="7">
    <source>
        <dbReference type="Proteomes" id="UP000002033"/>
    </source>
</evidence>